<reference evidence="2" key="1">
    <citation type="journal article" date="2020" name="mSystems">
        <title>Genome- and Community-Level Interaction Insights into Carbon Utilization and Element Cycling Functions of Hydrothermarchaeota in Hydrothermal Sediment.</title>
        <authorList>
            <person name="Zhou Z."/>
            <person name="Liu Y."/>
            <person name="Xu W."/>
            <person name="Pan J."/>
            <person name="Luo Z.H."/>
            <person name="Li M."/>
        </authorList>
    </citation>
    <scope>NUCLEOTIDE SEQUENCE [LARGE SCALE GENOMIC DNA]</scope>
    <source>
        <strain evidence="2">SpSt-374</strain>
    </source>
</reference>
<gene>
    <name evidence="2" type="ORF">ENR15_01905</name>
</gene>
<name>A0A7C3ZI41_9CYAN</name>
<proteinExistence type="predicted"/>
<comment type="caution">
    <text evidence="2">The sequence shown here is derived from an EMBL/GenBank/DDBJ whole genome shotgun (WGS) entry which is preliminary data.</text>
</comment>
<keyword evidence="1" id="KW-1133">Transmembrane helix</keyword>
<feature type="transmembrane region" description="Helical" evidence="1">
    <location>
        <begin position="79"/>
        <end position="99"/>
    </location>
</feature>
<protein>
    <submittedName>
        <fullName evidence="2">NfeD-like protein</fullName>
    </submittedName>
</protein>
<dbReference type="Gene3D" id="2.40.50.140">
    <property type="entry name" value="Nucleic acid-binding proteins"/>
    <property type="match status" value="1"/>
</dbReference>
<organism evidence="2">
    <name type="scientific">Planktothricoides sp. SpSt-374</name>
    <dbReference type="NCBI Taxonomy" id="2282167"/>
    <lineage>
        <taxon>Bacteria</taxon>
        <taxon>Bacillati</taxon>
        <taxon>Cyanobacteriota</taxon>
        <taxon>Cyanophyceae</taxon>
        <taxon>Oscillatoriophycideae</taxon>
        <taxon>Oscillatoriales</taxon>
        <taxon>Oscillatoriaceae</taxon>
        <taxon>Planktothricoides</taxon>
    </lineage>
</organism>
<dbReference type="EMBL" id="DSPX01000017">
    <property type="protein sequence ID" value="HGF99441.1"/>
    <property type="molecule type" value="Genomic_DNA"/>
</dbReference>
<feature type="transmembrane region" description="Helical" evidence="1">
    <location>
        <begin position="106"/>
        <end position="126"/>
    </location>
</feature>
<dbReference type="AlphaFoldDB" id="A0A7C3ZI41"/>
<sequence length="212" mass="23158">MQLLYLACLLVGGSFVFLAAIGGIDGADFHHDFGDFHHDFDADWETVPGKALEGNGTAKALRRKPGFWLRKLGQPFTSVRFWTFGSCFFGLTGVVLSHFTNLAPLTIASFAVAMGIVCGTAMVWALRILQFSQSDSMVRNADIIGLSATVEIPFDATSKGKVRLNVKGSGIDFVAFTEESQGFQKGEKVFIVGIKNNQLWVVSQSDLRKLEN</sequence>
<accession>A0A7C3ZI41</accession>
<evidence type="ECO:0000256" key="1">
    <source>
        <dbReference type="SAM" id="Phobius"/>
    </source>
</evidence>
<keyword evidence="1" id="KW-0472">Membrane</keyword>
<evidence type="ECO:0000313" key="2">
    <source>
        <dbReference type="EMBL" id="HGF99441.1"/>
    </source>
</evidence>
<keyword evidence="1" id="KW-0812">Transmembrane</keyword>
<dbReference type="InterPro" id="IPR012340">
    <property type="entry name" value="NA-bd_OB-fold"/>
</dbReference>